<reference evidence="2 3" key="1">
    <citation type="submission" date="2018-07" db="EMBL/GenBank/DDBJ databases">
        <title>Genomic Encyclopedia of Type Strains, Phase III (KMG-III): the genomes of soil and plant-associated and newly described type strains.</title>
        <authorList>
            <person name="Whitman W."/>
        </authorList>
    </citation>
    <scope>NUCLEOTIDE SEQUENCE [LARGE SCALE GENOMIC DNA]</scope>
    <source>
        <strain evidence="2 3">CECT 8488</strain>
    </source>
</reference>
<evidence type="ECO:0000313" key="3">
    <source>
        <dbReference type="Proteomes" id="UP000256845"/>
    </source>
</evidence>
<keyword evidence="3" id="KW-1185">Reference proteome</keyword>
<organism evidence="2 3">
    <name type="scientific">Aestuariispira insulae</name>
    <dbReference type="NCBI Taxonomy" id="1461337"/>
    <lineage>
        <taxon>Bacteria</taxon>
        <taxon>Pseudomonadati</taxon>
        <taxon>Pseudomonadota</taxon>
        <taxon>Alphaproteobacteria</taxon>
        <taxon>Rhodospirillales</taxon>
        <taxon>Kiloniellaceae</taxon>
        <taxon>Aestuariispira</taxon>
    </lineage>
</organism>
<dbReference type="EMBL" id="QRDW01000002">
    <property type="protein sequence ID" value="RED52131.1"/>
    <property type="molecule type" value="Genomic_DNA"/>
</dbReference>
<evidence type="ECO:0000256" key="1">
    <source>
        <dbReference type="SAM" id="MobiDB-lite"/>
    </source>
</evidence>
<protein>
    <submittedName>
        <fullName evidence="2">Uncharacterized protein</fullName>
    </submittedName>
</protein>
<dbReference type="Proteomes" id="UP000256845">
    <property type="component" value="Unassembled WGS sequence"/>
</dbReference>
<dbReference type="RefSeq" id="WP_115935684.1">
    <property type="nucleotide sequence ID" value="NZ_QRDW01000002.1"/>
</dbReference>
<comment type="caution">
    <text evidence="2">The sequence shown here is derived from an EMBL/GenBank/DDBJ whole genome shotgun (WGS) entry which is preliminary data.</text>
</comment>
<name>A0A3D9HS22_9PROT</name>
<gene>
    <name evidence="2" type="ORF">DFP90_102149</name>
</gene>
<accession>A0A3D9HS22</accession>
<proteinExistence type="predicted"/>
<evidence type="ECO:0000313" key="2">
    <source>
        <dbReference type="EMBL" id="RED52131.1"/>
    </source>
</evidence>
<dbReference type="AlphaFoldDB" id="A0A3D9HS22"/>
<sequence length="81" mass="9260">MLHCQDIADRKNRLKQGLMAFACAREPDLDHDELESYLSDGVDEAFGPNITCENERLEQAGRAESRWQRQEQALLRSSQAP</sequence>
<feature type="region of interest" description="Disordered" evidence="1">
    <location>
        <begin position="61"/>
        <end position="81"/>
    </location>
</feature>